<dbReference type="InterPro" id="IPR036736">
    <property type="entry name" value="ACP-like_sf"/>
</dbReference>
<organism evidence="14 15">
    <name type="scientific">Micromonospora chokoriensis</name>
    <dbReference type="NCBI Taxonomy" id="356851"/>
    <lineage>
        <taxon>Bacteria</taxon>
        <taxon>Bacillati</taxon>
        <taxon>Actinomycetota</taxon>
        <taxon>Actinomycetes</taxon>
        <taxon>Micromonosporales</taxon>
        <taxon>Micromonosporaceae</taxon>
        <taxon>Micromonospora</taxon>
    </lineage>
</organism>
<dbReference type="GO" id="GO:0031177">
    <property type="term" value="F:phosphopantetheine binding"/>
    <property type="evidence" value="ECO:0007669"/>
    <property type="project" value="InterPro"/>
</dbReference>
<dbReference type="InterPro" id="IPR018201">
    <property type="entry name" value="Ketoacyl_synth_AS"/>
</dbReference>
<dbReference type="PROSITE" id="PS50075">
    <property type="entry name" value="CARRIER"/>
    <property type="match status" value="2"/>
</dbReference>
<evidence type="ECO:0000259" key="11">
    <source>
        <dbReference type="PROSITE" id="PS50075"/>
    </source>
</evidence>
<dbReference type="Gene3D" id="1.10.1200.10">
    <property type="entry name" value="ACP-like"/>
    <property type="match status" value="2"/>
</dbReference>
<accession>A0A1C4YMR7</accession>
<evidence type="ECO:0000259" key="12">
    <source>
        <dbReference type="PROSITE" id="PS52004"/>
    </source>
</evidence>
<comment type="cofactor">
    <cofactor evidence="1">
        <name>pantetheine 4'-phosphate</name>
        <dbReference type="ChEBI" id="CHEBI:47942"/>
    </cofactor>
</comment>
<dbReference type="GO" id="GO:0004312">
    <property type="term" value="F:fatty acid synthase activity"/>
    <property type="evidence" value="ECO:0007669"/>
    <property type="project" value="TreeGrafter"/>
</dbReference>
<dbReference type="GO" id="GO:0004315">
    <property type="term" value="F:3-oxoacyl-[acyl-carrier-protein] synthase activity"/>
    <property type="evidence" value="ECO:0007669"/>
    <property type="project" value="InterPro"/>
</dbReference>
<dbReference type="InterPro" id="IPR014030">
    <property type="entry name" value="Ketoacyl_synth_N"/>
</dbReference>
<dbReference type="InterPro" id="IPR049552">
    <property type="entry name" value="PKS_DH_N"/>
</dbReference>
<gene>
    <name evidence="14" type="ORF">GA0070612_4993</name>
</gene>
<dbReference type="InterPro" id="IPR016035">
    <property type="entry name" value="Acyl_Trfase/lysoPLipase"/>
</dbReference>
<dbReference type="SMART" id="SM00825">
    <property type="entry name" value="PKS_KS"/>
    <property type="match status" value="2"/>
</dbReference>
<dbReference type="Pfam" id="PF00698">
    <property type="entry name" value="Acyl_transf_1"/>
    <property type="match status" value="2"/>
</dbReference>
<dbReference type="SMART" id="SM00827">
    <property type="entry name" value="PKS_AT"/>
    <property type="match status" value="2"/>
</dbReference>
<dbReference type="Gene3D" id="3.10.129.110">
    <property type="entry name" value="Polyketide synthase dehydratase"/>
    <property type="match status" value="1"/>
</dbReference>
<dbReference type="InterPro" id="IPR020806">
    <property type="entry name" value="PKS_PP-bd"/>
</dbReference>
<dbReference type="InterPro" id="IPR032821">
    <property type="entry name" value="PKS_assoc"/>
</dbReference>
<dbReference type="CDD" id="cd08952">
    <property type="entry name" value="KR_1_SDR_x"/>
    <property type="match status" value="1"/>
</dbReference>
<evidence type="ECO:0000313" key="14">
    <source>
        <dbReference type="EMBL" id="SCF21970.1"/>
    </source>
</evidence>
<dbReference type="SMART" id="SM00822">
    <property type="entry name" value="PKS_KR"/>
    <property type="match status" value="2"/>
</dbReference>
<dbReference type="SMART" id="SM00826">
    <property type="entry name" value="PKS_DH"/>
    <property type="match status" value="1"/>
</dbReference>
<dbReference type="InterPro" id="IPR015083">
    <property type="entry name" value="NorB/c/GfsB-D-like_docking"/>
</dbReference>
<feature type="compositionally biased region" description="Basic and acidic residues" evidence="10">
    <location>
        <begin position="2538"/>
        <end position="2558"/>
    </location>
</feature>
<name>A0A1C4YMR7_9ACTN</name>
<comment type="pathway">
    <text evidence="2">Antibiotic biosynthesis.</text>
</comment>
<keyword evidence="6" id="KW-0045">Antibiotic biosynthesis</keyword>
<dbReference type="Pfam" id="PF18369">
    <property type="entry name" value="PKS_DE"/>
    <property type="match status" value="1"/>
</dbReference>
<dbReference type="Gene3D" id="3.40.50.720">
    <property type="entry name" value="NAD(P)-binding Rossmann-like Domain"/>
    <property type="match status" value="2"/>
</dbReference>
<dbReference type="Gene3D" id="3.40.366.10">
    <property type="entry name" value="Malonyl-Coenzyme A Acyl Carrier Protein, domain 2"/>
    <property type="match status" value="2"/>
</dbReference>
<dbReference type="SUPFAM" id="SSF55048">
    <property type="entry name" value="Probable ACP-binding domain of malonyl-CoA ACP transacylase"/>
    <property type="match status" value="2"/>
</dbReference>
<dbReference type="InterPro" id="IPR001227">
    <property type="entry name" value="Ac_transferase_dom_sf"/>
</dbReference>
<evidence type="ECO:0000256" key="8">
    <source>
        <dbReference type="ARBA" id="ARBA00023315"/>
    </source>
</evidence>
<dbReference type="CDD" id="cd08956">
    <property type="entry name" value="KR_3_FAS_SDR_x"/>
    <property type="match status" value="1"/>
</dbReference>
<dbReference type="RefSeq" id="WP_088990097.1">
    <property type="nucleotide sequence ID" value="NZ_LT607409.1"/>
</dbReference>
<feature type="domain" description="Ketosynthase family 3 (KS3)" evidence="12">
    <location>
        <begin position="33"/>
        <end position="461"/>
    </location>
</feature>
<feature type="region of interest" description="N-terminal hotdog fold" evidence="9">
    <location>
        <begin position="2449"/>
        <end position="2573"/>
    </location>
</feature>
<dbReference type="Pfam" id="PF00550">
    <property type="entry name" value="PP-binding"/>
    <property type="match status" value="2"/>
</dbReference>
<dbReference type="SMART" id="SM01294">
    <property type="entry name" value="PKS_PP_betabranch"/>
    <property type="match status" value="1"/>
</dbReference>
<evidence type="ECO:0000256" key="2">
    <source>
        <dbReference type="ARBA" id="ARBA00004792"/>
    </source>
</evidence>
<keyword evidence="4" id="KW-0597">Phosphoprotein</keyword>
<dbReference type="Proteomes" id="UP000198224">
    <property type="component" value="Chromosome I"/>
</dbReference>
<dbReference type="InterPro" id="IPR057326">
    <property type="entry name" value="KR_dom"/>
</dbReference>
<feature type="domain" description="Ketosynthase family 3 (KS3)" evidence="12">
    <location>
        <begin position="1556"/>
        <end position="1982"/>
    </location>
</feature>
<feature type="domain" description="Carrier" evidence="11">
    <location>
        <begin position="1462"/>
        <end position="1537"/>
    </location>
</feature>
<dbReference type="FunFam" id="3.40.47.10:FF:000019">
    <property type="entry name" value="Polyketide synthase type I"/>
    <property type="match status" value="2"/>
</dbReference>
<evidence type="ECO:0000256" key="10">
    <source>
        <dbReference type="SAM" id="MobiDB-lite"/>
    </source>
</evidence>
<feature type="active site" description="Proton acceptor; for dehydratase activity" evidence="9">
    <location>
        <position position="2481"/>
    </location>
</feature>
<keyword evidence="15" id="KW-1185">Reference proteome</keyword>
<dbReference type="InterPro" id="IPR020807">
    <property type="entry name" value="PKS_DH"/>
</dbReference>
<feature type="active site" description="Proton donor; for dehydratase activity" evidence="9">
    <location>
        <position position="2646"/>
    </location>
</feature>
<evidence type="ECO:0000256" key="9">
    <source>
        <dbReference type="PROSITE-ProRule" id="PRU01363"/>
    </source>
</evidence>
<evidence type="ECO:0000256" key="7">
    <source>
        <dbReference type="ARBA" id="ARBA00023268"/>
    </source>
</evidence>
<dbReference type="InterPro" id="IPR009081">
    <property type="entry name" value="PP-bd_ACP"/>
</dbReference>
<dbReference type="Pfam" id="PF08990">
    <property type="entry name" value="Docking"/>
    <property type="match status" value="1"/>
</dbReference>
<feature type="domain" description="Carrier" evidence="11">
    <location>
        <begin position="3207"/>
        <end position="3282"/>
    </location>
</feature>
<dbReference type="Gene3D" id="3.30.70.3290">
    <property type="match status" value="2"/>
</dbReference>
<dbReference type="Pfam" id="PF14765">
    <property type="entry name" value="PS-DH"/>
    <property type="match status" value="1"/>
</dbReference>
<dbReference type="PROSITE" id="PS00606">
    <property type="entry name" value="KS3_1"/>
    <property type="match status" value="2"/>
</dbReference>
<dbReference type="PROSITE" id="PS52019">
    <property type="entry name" value="PKS_MFAS_DH"/>
    <property type="match status" value="1"/>
</dbReference>
<dbReference type="Pfam" id="PF00109">
    <property type="entry name" value="ketoacyl-synt"/>
    <property type="match status" value="2"/>
</dbReference>
<dbReference type="NCBIfam" id="NF045894">
    <property type="entry name" value="PKS_plus_SDR"/>
    <property type="match status" value="1"/>
</dbReference>
<dbReference type="SUPFAM" id="SSF47336">
    <property type="entry name" value="ACP-like"/>
    <property type="match status" value="2"/>
</dbReference>
<dbReference type="FunFam" id="3.40.366.10:FF:000002">
    <property type="entry name" value="Probable polyketide synthase 2"/>
    <property type="match status" value="2"/>
</dbReference>
<keyword evidence="3" id="KW-0596">Phosphopantetheine</keyword>
<feature type="region of interest" description="C-terminal hotdog fold" evidence="9">
    <location>
        <begin position="2585"/>
        <end position="2729"/>
    </location>
</feature>
<evidence type="ECO:0000256" key="4">
    <source>
        <dbReference type="ARBA" id="ARBA00022553"/>
    </source>
</evidence>
<evidence type="ECO:0000256" key="1">
    <source>
        <dbReference type="ARBA" id="ARBA00001957"/>
    </source>
</evidence>
<keyword evidence="5 14" id="KW-0808">Transferase</keyword>
<evidence type="ECO:0000313" key="15">
    <source>
        <dbReference type="Proteomes" id="UP000198224"/>
    </source>
</evidence>
<evidence type="ECO:0000256" key="6">
    <source>
        <dbReference type="ARBA" id="ARBA00023194"/>
    </source>
</evidence>
<keyword evidence="8" id="KW-0012">Acyltransferase</keyword>
<dbReference type="InterPro" id="IPR016039">
    <property type="entry name" value="Thiolase-like"/>
</dbReference>
<dbReference type="InterPro" id="IPR050091">
    <property type="entry name" value="PKS_NRPS_Biosynth_Enz"/>
</dbReference>
<dbReference type="InterPro" id="IPR016036">
    <property type="entry name" value="Malonyl_transacylase_ACP-bd"/>
</dbReference>
<dbReference type="InterPro" id="IPR014043">
    <property type="entry name" value="Acyl_transferase_dom"/>
</dbReference>
<dbReference type="Pfam" id="PF02801">
    <property type="entry name" value="Ketoacyl-synt_C"/>
    <property type="match status" value="2"/>
</dbReference>
<dbReference type="PANTHER" id="PTHR43775:SF51">
    <property type="entry name" value="INACTIVE PHENOLPHTHIOCEROL SYNTHESIS POLYKETIDE SYNTHASE TYPE I PKS1-RELATED"/>
    <property type="match status" value="1"/>
</dbReference>
<feature type="region of interest" description="Disordered" evidence="10">
    <location>
        <begin position="2534"/>
        <end position="2584"/>
    </location>
</feature>
<dbReference type="InterPro" id="IPR042104">
    <property type="entry name" value="PKS_dehydratase_sf"/>
</dbReference>
<dbReference type="SUPFAM" id="SSF51735">
    <property type="entry name" value="NAD(P)-binding Rossmann-fold domains"/>
    <property type="match status" value="4"/>
</dbReference>
<reference evidence="15" key="1">
    <citation type="submission" date="2016-06" db="EMBL/GenBank/DDBJ databases">
        <authorList>
            <person name="Varghese N."/>
            <person name="Submissions Spin"/>
        </authorList>
    </citation>
    <scope>NUCLEOTIDE SEQUENCE [LARGE SCALE GENOMIC DNA]</scope>
    <source>
        <strain evidence="15">DSM 45160</strain>
    </source>
</reference>
<dbReference type="Pfam" id="PF08659">
    <property type="entry name" value="KR"/>
    <property type="match status" value="2"/>
</dbReference>
<feature type="domain" description="PKS/mFAS DH" evidence="13">
    <location>
        <begin position="2449"/>
        <end position="2729"/>
    </location>
</feature>
<dbReference type="Pfam" id="PF21089">
    <property type="entry name" value="PKS_DH_N"/>
    <property type="match status" value="1"/>
</dbReference>
<dbReference type="EMBL" id="LT607409">
    <property type="protein sequence ID" value="SCF21970.1"/>
    <property type="molecule type" value="Genomic_DNA"/>
</dbReference>
<dbReference type="InterPro" id="IPR049900">
    <property type="entry name" value="PKS_mFAS_DH"/>
</dbReference>
<dbReference type="InterPro" id="IPR014031">
    <property type="entry name" value="Ketoacyl_synth_C"/>
</dbReference>
<dbReference type="Pfam" id="PF16197">
    <property type="entry name" value="KAsynt_C_assoc"/>
    <property type="match status" value="2"/>
</dbReference>
<dbReference type="InterPro" id="IPR013968">
    <property type="entry name" value="PKS_KR"/>
</dbReference>
<dbReference type="SMART" id="SM00823">
    <property type="entry name" value="PKS_PP"/>
    <property type="match status" value="2"/>
</dbReference>
<dbReference type="InterPro" id="IPR006162">
    <property type="entry name" value="Ppantetheine_attach_site"/>
</dbReference>
<dbReference type="FunFam" id="1.10.1200.10:FF:000007">
    <property type="entry name" value="Probable polyketide synthase pks17"/>
    <property type="match status" value="2"/>
</dbReference>
<dbReference type="InterPro" id="IPR020841">
    <property type="entry name" value="PKS_Beta-ketoAc_synthase_dom"/>
</dbReference>
<dbReference type="PROSITE" id="PS00012">
    <property type="entry name" value="PHOSPHOPANTETHEINE"/>
    <property type="match status" value="1"/>
</dbReference>
<keyword evidence="7" id="KW-0511">Multifunctional enzyme</keyword>
<dbReference type="CDD" id="cd00833">
    <property type="entry name" value="PKS"/>
    <property type="match status" value="2"/>
</dbReference>
<dbReference type="InterPro" id="IPR049551">
    <property type="entry name" value="PKS_DH_C"/>
</dbReference>
<proteinExistence type="predicted"/>
<protein>
    <submittedName>
        <fullName evidence="14">Acyl transferase domain-containing protein</fullName>
    </submittedName>
</protein>
<dbReference type="InterPro" id="IPR041618">
    <property type="entry name" value="PKS_DE"/>
</dbReference>
<sequence>MASEETLRDYLKWVTTDLHKARQRIRELESAGSEPIALIGMACRYPGGVRSPEDLWQLVADGRDGIGAFPTDRGWDLDGLYHPDPDNPGTCYTRDGGFLPDLAAFDAEFFGVSPREAMAMDPQQRLLLETAWEATERAGIDPHQLRGTRTGIFAGTPSTQDYVSLLQQNPPEGSEGYFLTGTAPSVISGRVAYLLGLEGPAVTLDTACSSSLVALHLAGQALRLGECDLALAGGATILASPTAFIGFSRQRGLAPDGRCKSFAAAADGTGWSEGVGLLMLERLGDAQRNGHPVLAVLRGSAVNQDGASNGLTAPNGPAQQRVVLQALANAGLTTADVDAVEAHGTGTVLGDPIEAQALIATYGQDRPEDRPLWLGSLKSNLGHSQGAAGVGGVIKMVEALRHETLPRTLHVDEPSPHVDWSAGTVRLLTEERQWPTGDRPRRAGVSSFGMSGTNAHVILEEAPAPEPAEPVAPTSGELPWLISAGTADALRDQAARLAAHLDGVATAPVDVAHTLRTARSTLSHRAVVLGPRHRDGLTALAGGGTDADVVTGTAVADAEAVFVFPGQGSQWSGMAAELLDTAPAFAGRIAACAAALHPHVDWNLLDVLRSDDPNLLDRVDVVQPALWAVMVSLAELWRDHGVTPAAVIGHSQGEIAAAVVAGALSLDDGAKVVALRSRALLRLAGTGGMVSVTAPLRTVEDLLADGLTIAAVNGPSAVVVAGPADAVAAFLTRCEDAGVRARRVAVDYASHCGAVEPVEADLTTALAGITPGPASVPFLSTVTGSAADGGTLDAAYWYANLRNPVRLDEAVTAAATAGNRLFLEVSPHPVLTGGISDTVTTPVLHTLRRGEGGQRRVVRALAEAHVAGAPVDWSTVLPEAHRVDLPTYAFQRRRFWPEPAPERIAADPVDAEFWAAVEGGDLTGLGMGHLNDAVAHLGEWRRERREHRALDTWRYRVTWRPRTDLPEPRLDGDWLLLVPEGTEQDLVATGTDQDLVATGTEQDLVATITDRMTRAGATVTVTSEAALGAALDGPAPAGVLSLLALDERPTDQHRALTRGAAATTDLLAALRDTHPQTPVWAATRGAVSTGPADPVRRVPQSFVWGLGRVAALEQSASWGGLVDLPDTLDERTADRLCAVLTGITVGDGVEDQVAVRPSGVLARRLTRAAAGTAPTWQPSGTVLVTGGTGGIGTELARWLARNGADHLVLTSRRGAAAPGAADLTAELTATGVRVTVAACDVADLDAITALVRQCADAGDPIRAVVHTAGVAQHTPIADVTLAEFAHVLDAKVTGAANLDRLFGEPGDLDAFVLFSSVAGTWGSGGQIAYAAGNAYLDALAEARRARGCAATAVSWGAWGGGGMATKQETADHLLRRGLPPMPPEQTTVALAQAVALGEATVTVADVRWDRFAPSFTVGRPSALLADLDDARTALTNAAPDDDSQAAGLRTQLAGMTPGERDTFLVDLVRAEAAAVLGHADASAVTPDRALRDLGFDSLSAVEFRNRLCAATGLRLPTTLAFDHPNAHAIARLLRDEVAGTAPAPSASPATTIAGTDEPVAIVAMSCRLPGGVRTPDDLWQLVLDGRDAIGDFPTDRGWDVDALYHPDPDHPGTSYTRSGGFLHDAAEFDAAFFGISPREALATDPQQRLLLETAWEGFERAGIDPHALRGSRTGVFVGASSQGYGAGVQSAPEGTEGYLLTGTATAVISGRISYALGLEGPALTVDTACSSSLVALHLAAQSLRRGECDLALAGGVAVIGNPMVFVEFSRQRGLAADGRCKAFGADADGTGWAEGVSVLVVERLRDAEANGHQVLAVIRGSAVNQDGASNGLSAPSGPAQQRVIRAALADAGLTPADVDVVEAHGTGTVLGDPIEAQAVIAAYGPGRDGTDPLWLGSLKSNIGHTQAASGVSGVIKTVLALRAGVLPRTLHADEPSPHVDWSAGTVQLLSEPRDWPDTGRPRRGAVSSFGVSGTNAHVILEQPTAPASVPPTDGGQLPAVPVVVSATTAPALRAQAAALLDHLTGEPAARLTDLGWSLATTRAALEHRAAIVATDLDGVRLSLTALRDDTTAAALTTDVTVDGRTAVIFTGQGSQRAGMGRELYDAHPVYADAFDAVCAHLDTHLDRPIRDLVLDPAHADLLDRTEYTQPALFAVEVALFRLFAHWGIVPDYLAGHSIGELSAAHVAGVLDLADAAALVAARGRLMQALPDGGAMAAVQADEAEVLASLDGVDGRITVAAVNGPTSTVVSGDESSVEQVVAYWRDAGRRTRRLQVSHAFHSPHLDPMLGEFRRAATAVTYRPPQIPIVSTLTGHVATTDELTSPDYWVRHARDTVRFADAVRELHRHQVRTLLELGPDPVLAAMAEETLADQPGRAAVAVAALRGGHPEPVTVLTALARLQTRGADPDWAAVYAGADARRVPLPTYAFQHQPYWLHPDPADAASSTTGHPLLHTAMTLADTGEVLFTGRLTTARQPWLTDHTVLGTAILPGTAFVEMAAHAADHVGCGQVEELTLEAPLVVPDGVGTRLQVRVGPADADGRRALSVHSRPDRDDDSPWTRHAAGTASSTPVTEPDPDEIWPPADATPIDVDFLYEFLPQLGYGYGPAFQGLRAAWQRGEETYAEVALAEPTAAEAARYGVHPALLDAATHAMGLATAAEAQQGLSPTQSRMPFSWTGISVHATGAAAARVRITPNGDDGVRIDLADQTGQPVATVGKLVLRPVSVTQLRQPTDEAPLFTVDWAPVEPQIAPAGGRYAVIGAPDPFVADAAAAVGSLVDDYPDLDALAASGAVPELVFVPARPGGDVPGPAVDAWLALAQRWLADPDFAGARLILLSRGAVEPDPAADAPDLAHAAAWGLIRSAQSEDPDRIVLADVDDSPLSAASLPGVLASGEPQLAVRDGRAYAPRLARAAAAPTSLDIDPDGTVLVTGGTGALGGLLARHLVTTHGVRHLLLTSRRGPDAPGVEELTAQLTALGASVTVAACDAADADQLAHTLTGVPAAHPLTAVVHAAGIVDDGVLASLTPRRVAAVLAAKADAAGNLHQLTRDRDLTAFVLFSSSAGSFGGPGQGNYAAANAYLDALARHRRHHGLAAISLAWGPWAVGGGMAGQLSDADINRMTSFGITPFTADTGLAAFDAAVGVDNPVVLPIGLRPAAVAGNGPVPPLLRGLVRRPARRVAENTTDGGDPAEALKRRLVATAPADRPRVLLEMVQSQVAAVLGHASADAVQPDRGLVECGLDSLAAVDLRNRLAAATGLRLPATIVFDQPTPGALARYLQDELLDERALSALSVLGELDRLEAGLAAVSADDPDRAKVAGRLRSLLDTWTGANPAHDSSALHGATAEELFDLLDDELGIA</sequence>
<dbReference type="PROSITE" id="PS52004">
    <property type="entry name" value="KS3_2"/>
    <property type="match status" value="2"/>
</dbReference>
<evidence type="ECO:0000256" key="5">
    <source>
        <dbReference type="ARBA" id="ARBA00022679"/>
    </source>
</evidence>
<evidence type="ECO:0000256" key="3">
    <source>
        <dbReference type="ARBA" id="ARBA00022450"/>
    </source>
</evidence>
<dbReference type="SUPFAM" id="SSF53901">
    <property type="entry name" value="Thiolase-like"/>
    <property type="match status" value="2"/>
</dbReference>
<dbReference type="Gene3D" id="3.40.47.10">
    <property type="match status" value="2"/>
</dbReference>
<dbReference type="SUPFAM" id="SSF52151">
    <property type="entry name" value="FabD/lysophospholipase-like"/>
    <property type="match status" value="2"/>
</dbReference>
<dbReference type="InterPro" id="IPR036291">
    <property type="entry name" value="NAD(P)-bd_dom_sf"/>
</dbReference>
<evidence type="ECO:0000259" key="13">
    <source>
        <dbReference type="PROSITE" id="PS52019"/>
    </source>
</evidence>
<dbReference type="GO" id="GO:0033068">
    <property type="term" value="P:macrolide biosynthetic process"/>
    <property type="evidence" value="ECO:0007669"/>
    <property type="project" value="UniProtKB-ARBA"/>
</dbReference>
<dbReference type="GO" id="GO:0006633">
    <property type="term" value="P:fatty acid biosynthetic process"/>
    <property type="evidence" value="ECO:0007669"/>
    <property type="project" value="InterPro"/>
</dbReference>
<dbReference type="PANTHER" id="PTHR43775">
    <property type="entry name" value="FATTY ACID SYNTHASE"/>
    <property type="match status" value="1"/>
</dbReference>